<dbReference type="PROSITE" id="PS50943">
    <property type="entry name" value="HTH_CROC1"/>
    <property type="match status" value="1"/>
</dbReference>
<dbReference type="EMBL" id="JARMAB010000022">
    <property type="protein sequence ID" value="MED1204436.1"/>
    <property type="molecule type" value="Genomic_DNA"/>
</dbReference>
<dbReference type="RefSeq" id="WP_066269567.1">
    <property type="nucleotide sequence ID" value="NZ_JARMAB010000022.1"/>
</dbReference>
<dbReference type="Pfam" id="PF01381">
    <property type="entry name" value="HTH_3"/>
    <property type="match status" value="1"/>
</dbReference>
<dbReference type="InterPro" id="IPR050807">
    <property type="entry name" value="TransReg_Diox_bact_type"/>
</dbReference>
<dbReference type="InterPro" id="IPR001387">
    <property type="entry name" value="Cro/C1-type_HTH"/>
</dbReference>
<keyword evidence="3" id="KW-0804">Transcription</keyword>
<dbReference type="PANTHER" id="PTHR46797:SF23">
    <property type="entry name" value="HTH-TYPE TRANSCRIPTIONAL REGULATOR SUTR"/>
    <property type="match status" value="1"/>
</dbReference>
<evidence type="ECO:0000256" key="3">
    <source>
        <dbReference type="ARBA" id="ARBA00023163"/>
    </source>
</evidence>
<evidence type="ECO:0000313" key="6">
    <source>
        <dbReference type="Proteomes" id="UP001341444"/>
    </source>
</evidence>
<gene>
    <name evidence="5" type="ORF">P4T90_15410</name>
</gene>
<dbReference type="PANTHER" id="PTHR46797">
    <property type="entry name" value="HTH-TYPE TRANSCRIPTIONAL REGULATOR"/>
    <property type="match status" value="1"/>
</dbReference>
<reference evidence="5 6" key="1">
    <citation type="submission" date="2023-03" db="EMBL/GenBank/DDBJ databases">
        <title>Bacillus Genome Sequencing.</title>
        <authorList>
            <person name="Dunlap C."/>
        </authorList>
    </citation>
    <scope>NUCLEOTIDE SEQUENCE [LARGE SCALE GENOMIC DNA]</scope>
    <source>
        <strain evidence="5 6">B-23453</strain>
    </source>
</reference>
<sequence length="184" mass="21082">MEDVQLIIARNLKAFRDKKKLSLERVAELTGVSKTMIGQIERGESSPTITTVWKIANGLKISFTSLINNPQPDTIVVQKSDVQVLSEDDGKYRVYPYFPFQENRRFEMYSVEIEKEGALESEPHTEGTEEYITVFEGQLNIVVNGEEFHLLPGDSIKFKADRSHIYRNEGDSIVQLSMVIYYPE</sequence>
<dbReference type="CDD" id="cd00093">
    <property type="entry name" value="HTH_XRE"/>
    <property type="match status" value="1"/>
</dbReference>
<comment type="caution">
    <text evidence="5">The sequence shown here is derived from an EMBL/GenBank/DDBJ whole genome shotgun (WGS) entry which is preliminary data.</text>
</comment>
<dbReference type="Gene3D" id="2.60.120.10">
    <property type="entry name" value="Jelly Rolls"/>
    <property type="match status" value="1"/>
</dbReference>
<dbReference type="Proteomes" id="UP001341444">
    <property type="component" value="Unassembled WGS sequence"/>
</dbReference>
<dbReference type="SUPFAM" id="SSF47413">
    <property type="entry name" value="lambda repressor-like DNA-binding domains"/>
    <property type="match status" value="1"/>
</dbReference>
<organism evidence="5 6">
    <name type="scientific">Heyndrickxia acidicola</name>
    <dbReference type="NCBI Taxonomy" id="209389"/>
    <lineage>
        <taxon>Bacteria</taxon>
        <taxon>Bacillati</taxon>
        <taxon>Bacillota</taxon>
        <taxon>Bacilli</taxon>
        <taxon>Bacillales</taxon>
        <taxon>Bacillaceae</taxon>
        <taxon>Heyndrickxia</taxon>
    </lineage>
</organism>
<dbReference type="SMART" id="SM00530">
    <property type="entry name" value="HTH_XRE"/>
    <property type="match status" value="1"/>
</dbReference>
<accession>A0ABU6MIE2</accession>
<protein>
    <submittedName>
        <fullName evidence="5">XRE family transcriptional regulator</fullName>
    </submittedName>
</protein>
<evidence type="ECO:0000259" key="4">
    <source>
        <dbReference type="PROSITE" id="PS50943"/>
    </source>
</evidence>
<keyword evidence="2" id="KW-0238">DNA-binding</keyword>
<evidence type="ECO:0000256" key="2">
    <source>
        <dbReference type="ARBA" id="ARBA00023125"/>
    </source>
</evidence>
<dbReference type="Gene3D" id="1.10.260.40">
    <property type="entry name" value="lambda repressor-like DNA-binding domains"/>
    <property type="match status" value="1"/>
</dbReference>
<name>A0ABU6MIE2_9BACI</name>
<dbReference type="InterPro" id="IPR014710">
    <property type="entry name" value="RmlC-like_jellyroll"/>
</dbReference>
<dbReference type="SUPFAM" id="SSF51182">
    <property type="entry name" value="RmlC-like cupins"/>
    <property type="match status" value="1"/>
</dbReference>
<evidence type="ECO:0000313" key="5">
    <source>
        <dbReference type="EMBL" id="MED1204436.1"/>
    </source>
</evidence>
<dbReference type="CDD" id="cd02209">
    <property type="entry name" value="cupin_XRE_C"/>
    <property type="match status" value="1"/>
</dbReference>
<dbReference type="InterPro" id="IPR010982">
    <property type="entry name" value="Lambda_DNA-bd_dom_sf"/>
</dbReference>
<keyword evidence="6" id="KW-1185">Reference proteome</keyword>
<feature type="domain" description="HTH cro/C1-type" evidence="4">
    <location>
        <begin position="12"/>
        <end position="66"/>
    </location>
</feature>
<dbReference type="InterPro" id="IPR011051">
    <property type="entry name" value="RmlC_Cupin_sf"/>
</dbReference>
<proteinExistence type="predicted"/>
<dbReference type="InterPro" id="IPR013096">
    <property type="entry name" value="Cupin_2"/>
</dbReference>
<evidence type="ECO:0000256" key="1">
    <source>
        <dbReference type="ARBA" id="ARBA00023015"/>
    </source>
</evidence>
<keyword evidence="1" id="KW-0805">Transcription regulation</keyword>
<dbReference type="Pfam" id="PF07883">
    <property type="entry name" value="Cupin_2"/>
    <property type="match status" value="1"/>
</dbReference>